<evidence type="ECO:0000313" key="2">
    <source>
        <dbReference type="EMBL" id="ETW83892.1"/>
    </source>
</evidence>
<dbReference type="HOGENOM" id="CLU_678119_0_0_1"/>
<accession>W4KDF9</accession>
<dbReference type="SUPFAM" id="SSF88723">
    <property type="entry name" value="PIN domain-like"/>
    <property type="match status" value="1"/>
</dbReference>
<dbReference type="InterPro" id="IPR029060">
    <property type="entry name" value="PIN-like_dom_sf"/>
</dbReference>
<evidence type="ECO:0000259" key="1">
    <source>
        <dbReference type="SMART" id="SM00670"/>
    </source>
</evidence>
<dbReference type="RefSeq" id="XP_009543626.1">
    <property type="nucleotide sequence ID" value="XM_009545331.1"/>
</dbReference>
<sequence length="429" mass="47859">MFPYTDTLQSSYADTSYVPNTNIHDPGIPSYMPSFREDMPIQDATLRRVEDEVNADVEMQGPHSSQHVAYLVLDTNVLLGHLDVLQQFVDDVEQTSAPVIVIVPGVVLSELDGQKTRPGLAWAARRASTWLLGKVRSRRTVKGQTHEETCKRSGKWNVLDAGERRGGETNDDLIVDCCRFFCERLVPAYRAPVVLCSADKNVCFKAESLGKTPLSHCGYNHEIARFIFGSDAGIDLTKFDSYPSRASRQAAAQSAPKAAVVRRDDDMMDIDDTGDVYIPPAHPLDALHLEIIEHFTPLLAALVDRVAGSDVPRTRAEASAPKSVHAPSWTRVHLAEWTVGICLDYLHERRPLPRSEPRLEVFLLKQGERGRFGSGRRGQDWPRAAWNGARGALEELGRRWEDRSIAESAEILKPFIESVFLRPLRPTGT</sequence>
<dbReference type="InParanoid" id="W4KDF9"/>
<proteinExistence type="predicted"/>
<dbReference type="Pfam" id="PF13638">
    <property type="entry name" value="PIN_4"/>
    <property type="match status" value="1"/>
</dbReference>
<organism evidence="2 3">
    <name type="scientific">Heterobasidion irregulare (strain TC 32-1)</name>
    <dbReference type="NCBI Taxonomy" id="747525"/>
    <lineage>
        <taxon>Eukaryota</taxon>
        <taxon>Fungi</taxon>
        <taxon>Dikarya</taxon>
        <taxon>Basidiomycota</taxon>
        <taxon>Agaricomycotina</taxon>
        <taxon>Agaricomycetes</taxon>
        <taxon>Russulales</taxon>
        <taxon>Bondarzewiaceae</taxon>
        <taxon>Heterobasidion</taxon>
        <taxon>Heterobasidion annosum species complex</taxon>
    </lineage>
</organism>
<dbReference type="eggNOG" id="KOG4689">
    <property type="taxonomic scope" value="Eukaryota"/>
</dbReference>
<dbReference type="EMBL" id="KI925456">
    <property type="protein sequence ID" value="ETW83892.1"/>
    <property type="molecule type" value="Genomic_DNA"/>
</dbReference>
<dbReference type="InterPro" id="IPR002716">
    <property type="entry name" value="PIN_dom"/>
</dbReference>
<dbReference type="KEGG" id="hir:HETIRDRAFT_102537"/>
<reference evidence="2 3" key="1">
    <citation type="journal article" date="2012" name="New Phytol.">
        <title>Insight into trade-off between wood decay and parasitism from the genome of a fungal forest pathogen.</title>
        <authorList>
            <person name="Olson A."/>
            <person name="Aerts A."/>
            <person name="Asiegbu F."/>
            <person name="Belbahri L."/>
            <person name="Bouzid O."/>
            <person name="Broberg A."/>
            <person name="Canback B."/>
            <person name="Coutinho P.M."/>
            <person name="Cullen D."/>
            <person name="Dalman K."/>
            <person name="Deflorio G."/>
            <person name="van Diepen L.T."/>
            <person name="Dunand C."/>
            <person name="Duplessis S."/>
            <person name="Durling M."/>
            <person name="Gonthier P."/>
            <person name="Grimwood J."/>
            <person name="Fossdal C.G."/>
            <person name="Hansson D."/>
            <person name="Henrissat B."/>
            <person name="Hietala A."/>
            <person name="Himmelstrand K."/>
            <person name="Hoffmeister D."/>
            <person name="Hogberg N."/>
            <person name="James T.Y."/>
            <person name="Karlsson M."/>
            <person name="Kohler A."/>
            <person name="Kues U."/>
            <person name="Lee Y.H."/>
            <person name="Lin Y.C."/>
            <person name="Lind M."/>
            <person name="Lindquist E."/>
            <person name="Lombard V."/>
            <person name="Lucas S."/>
            <person name="Lunden K."/>
            <person name="Morin E."/>
            <person name="Murat C."/>
            <person name="Park J."/>
            <person name="Raffaello T."/>
            <person name="Rouze P."/>
            <person name="Salamov A."/>
            <person name="Schmutz J."/>
            <person name="Solheim H."/>
            <person name="Stahlberg J."/>
            <person name="Velez H."/>
            <person name="de Vries R.P."/>
            <person name="Wiebenga A."/>
            <person name="Woodward S."/>
            <person name="Yakovlev I."/>
            <person name="Garbelotto M."/>
            <person name="Martin F."/>
            <person name="Grigoriev I.V."/>
            <person name="Stenlid J."/>
        </authorList>
    </citation>
    <scope>NUCLEOTIDE SEQUENCE [LARGE SCALE GENOMIC DNA]</scope>
    <source>
        <strain evidence="2 3">TC 32-1</strain>
    </source>
</reference>
<gene>
    <name evidence="2" type="ORF">HETIRDRAFT_102537</name>
</gene>
<dbReference type="GeneID" id="20665850"/>
<evidence type="ECO:0000313" key="3">
    <source>
        <dbReference type="Proteomes" id="UP000030671"/>
    </source>
</evidence>
<dbReference type="OrthoDB" id="2017974at2759"/>
<keyword evidence="3" id="KW-1185">Reference proteome</keyword>
<protein>
    <recommendedName>
        <fullName evidence="1">PIN domain-containing protein</fullName>
    </recommendedName>
</protein>
<dbReference type="PANTHER" id="PTHR16161:SF0">
    <property type="entry name" value="TRANSCRIPTIONAL PROTEIN SWT1"/>
    <property type="match status" value="1"/>
</dbReference>
<dbReference type="AlphaFoldDB" id="W4KDF9"/>
<dbReference type="Proteomes" id="UP000030671">
    <property type="component" value="Unassembled WGS sequence"/>
</dbReference>
<dbReference type="InterPro" id="IPR052626">
    <property type="entry name" value="SWT1_Regulator"/>
</dbReference>
<dbReference type="GO" id="GO:0004540">
    <property type="term" value="F:RNA nuclease activity"/>
    <property type="evidence" value="ECO:0007669"/>
    <property type="project" value="UniProtKB-ARBA"/>
</dbReference>
<name>W4KDF9_HETIT</name>
<dbReference type="PANTHER" id="PTHR16161">
    <property type="entry name" value="TRANSCRIPTIONAL PROTEIN SWT1"/>
    <property type="match status" value="1"/>
</dbReference>
<dbReference type="GO" id="GO:0005634">
    <property type="term" value="C:nucleus"/>
    <property type="evidence" value="ECO:0007669"/>
    <property type="project" value="TreeGrafter"/>
</dbReference>
<dbReference type="CDD" id="cd18727">
    <property type="entry name" value="PIN_Swt1-like"/>
    <property type="match status" value="1"/>
</dbReference>
<dbReference type="SMART" id="SM00670">
    <property type="entry name" value="PINc"/>
    <property type="match status" value="1"/>
</dbReference>
<dbReference type="Gene3D" id="3.40.50.1010">
    <property type="entry name" value="5'-nuclease"/>
    <property type="match status" value="1"/>
</dbReference>
<feature type="domain" description="PIN" evidence="1">
    <location>
        <begin position="69"/>
        <end position="204"/>
    </location>
</feature>
<dbReference type="STRING" id="747525.W4KDF9"/>